<evidence type="ECO:0000256" key="4">
    <source>
        <dbReference type="ARBA" id="ARBA00022989"/>
    </source>
</evidence>
<feature type="transmembrane region" description="Helical" evidence="6">
    <location>
        <begin position="20"/>
        <end position="41"/>
    </location>
</feature>
<dbReference type="InterPro" id="IPR005496">
    <property type="entry name" value="Integral_membrane_TerC"/>
</dbReference>
<dbReference type="AlphaFoldDB" id="A0A7W7YQX9"/>
<comment type="caution">
    <text evidence="7">The sequence shown here is derived from an EMBL/GenBank/DDBJ whole genome shotgun (WGS) entry which is preliminary data.</text>
</comment>
<dbReference type="Pfam" id="PF03741">
    <property type="entry name" value="TerC"/>
    <property type="match status" value="1"/>
</dbReference>
<dbReference type="InterPro" id="IPR022493">
    <property type="entry name" value="CHP03716_TM_YkoY"/>
</dbReference>
<evidence type="ECO:0000256" key="5">
    <source>
        <dbReference type="ARBA" id="ARBA00023136"/>
    </source>
</evidence>
<dbReference type="PANTHER" id="PTHR30238">
    <property type="entry name" value="MEMBRANE BOUND PREDICTED REDOX MODULATOR"/>
    <property type="match status" value="1"/>
</dbReference>
<name>A0A7W7YQX9_9BACT</name>
<dbReference type="GO" id="GO:0016020">
    <property type="term" value="C:membrane"/>
    <property type="evidence" value="ECO:0007669"/>
    <property type="project" value="UniProtKB-SubCell"/>
</dbReference>
<proteinExistence type="inferred from homology"/>
<feature type="transmembrane region" description="Helical" evidence="6">
    <location>
        <begin position="206"/>
        <end position="223"/>
    </location>
</feature>
<protein>
    <submittedName>
        <fullName evidence="7">Tellurite resistance protein TerC</fullName>
    </submittedName>
</protein>
<feature type="transmembrane region" description="Helical" evidence="6">
    <location>
        <begin position="148"/>
        <end position="170"/>
    </location>
</feature>
<keyword evidence="5 6" id="KW-0472">Membrane</keyword>
<comment type="similarity">
    <text evidence="2">Belongs to the TerC family.</text>
</comment>
<dbReference type="EMBL" id="JACHIF010000014">
    <property type="protein sequence ID" value="MBB5040470.1"/>
    <property type="molecule type" value="Genomic_DNA"/>
</dbReference>
<accession>A0A7W7YQX9</accession>
<comment type="subcellular location">
    <subcellularLocation>
        <location evidence="1">Membrane</location>
        <topology evidence="1">Multi-pass membrane protein</topology>
    </subcellularLocation>
</comment>
<keyword evidence="4 6" id="KW-1133">Transmembrane helix</keyword>
<evidence type="ECO:0000313" key="7">
    <source>
        <dbReference type="EMBL" id="MBB5040470.1"/>
    </source>
</evidence>
<dbReference type="Proteomes" id="UP000534294">
    <property type="component" value="Unassembled WGS sequence"/>
</dbReference>
<keyword evidence="3 6" id="KW-0812">Transmembrane</keyword>
<evidence type="ECO:0000256" key="3">
    <source>
        <dbReference type="ARBA" id="ARBA00022692"/>
    </source>
</evidence>
<evidence type="ECO:0000313" key="8">
    <source>
        <dbReference type="Proteomes" id="UP000534294"/>
    </source>
</evidence>
<feature type="transmembrane region" description="Helical" evidence="6">
    <location>
        <begin position="182"/>
        <end position="200"/>
    </location>
</feature>
<sequence>MLAEIFSPAVWQILTEALPVILSLIIIEGLLSVDNALAIAAMAAHLPHHQKFWALRVGIIGAYVFRGLALLFAGYIIQNPWLKLVGAAYLIHLMAHHLATAHKNAHAEQNGTDTIKRGFWGTVASIELMDLSLGVDNVVAAVALSDEFWVVCTGVFIGILALRFVAGYCIGLIEKFPILEHTAFILIGYVGLILVTELTFHVDITTLMKFVGIVSIIGFSLLYSRNESVKAISKPILRFLMLPIRLYDLIIGNLFMVLFIPFKSASSLVHRILPRPKTVPETPKEEEPGPPQPPLS</sequence>
<gene>
    <name evidence="7" type="ORF">HNQ64_004756</name>
</gene>
<dbReference type="NCBIfam" id="TIGR03716">
    <property type="entry name" value="R_switched_YkoY"/>
    <property type="match status" value="1"/>
</dbReference>
<feature type="transmembrane region" description="Helical" evidence="6">
    <location>
        <begin position="53"/>
        <end position="77"/>
    </location>
</feature>
<dbReference type="PANTHER" id="PTHR30238:SF4">
    <property type="entry name" value="SLL1022 PROTEIN"/>
    <property type="match status" value="1"/>
</dbReference>
<feature type="transmembrane region" description="Helical" evidence="6">
    <location>
        <begin position="244"/>
        <end position="262"/>
    </location>
</feature>
<evidence type="ECO:0000256" key="1">
    <source>
        <dbReference type="ARBA" id="ARBA00004141"/>
    </source>
</evidence>
<dbReference type="RefSeq" id="WP_184213075.1">
    <property type="nucleotide sequence ID" value="NZ_JACHIF010000014.1"/>
</dbReference>
<organism evidence="7 8">
    <name type="scientific">Prosthecobacter dejongeii</name>
    <dbReference type="NCBI Taxonomy" id="48465"/>
    <lineage>
        <taxon>Bacteria</taxon>
        <taxon>Pseudomonadati</taxon>
        <taxon>Verrucomicrobiota</taxon>
        <taxon>Verrucomicrobiia</taxon>
        <taxon>Verrucomicrobiales</taxon>
        <taxon>Verrucomicrobiaceae</taxon>
        <taxon>Prosthecobacter</taxon>
    </lineage>
</organism>
<keyword evidence="8" id="KW-1185">Reference proteome</keyword>
<evidence type="ECO:0000256" key="2">
    <source>
        <dbReference type="ARBA" id="ARBA00007511"/>
    </source>
</evidence>
<evidence type="ECO:0000256" key="6">
    <source>
        <dbReference type="SAM" id="Phobius"/>
    </source>
</evidence>
<reference evidence="7 8" key="1">
    <citation type="submission" date="2020-08" db="EMBL/GenBank/DDBJ databases">
        <title>Genomic Encyclopedia of Type Strains, Phase IV (KMG-IV): sequencing the most valuable type-strain genomes for metagenomic binning, comparative biology and taxonomic classification.</title>
        <authorList>
            <person name="Goeker M."/>
        </authorList>
    </citation>
    <scope>NUCLEOTIDE SEQUENCE [LARGE SCALE GENOMIC DNA]</scope>
    <source>
        <strain evidence="7 8">DSM 12251</strain>
    </source>
</reference>